<comment type="caution">
    <text evidence="3">The sequence shown here is derived from an EMBL/GenBank/DDBJ whole genome shotgun (WGS) entry which is preliminary data.</text>
</comment>
<feature type="repeat" description="TPR" evidence="1">
    <location>
        <begin position="95"/>
        <end position="128"/>
    </location>
</feature>
<dbReference type="InterPro" id="IPR011990">
    <property type="entry name" value="TPR-like_helical_dom_sf"/>
</dbReference>
<dbReference type="PROSITE" id="PS50005">
    <property type="entry name" value="TPR"/>
    <property type="match status" value="3"/>
</dbReference>
<dbReference type="SUPFAM" id="SSF48452">
    <property type="entry name" value="TPR-like"/>
    <property type="match status" value="1"/>
</dbReference>
<sequence>MAPNFRYLFLLFSILFTGAFAQDAPQLLQSAQRLSANKNYAAAITEYKKALNIDPNSATGNYGLALALYATARPAEGVPYLQTALKNTTGMPFTAACYSLLGSIYSANKQLPKAVEAYKSAVAADSTNQRIYYNLGIAYFMGRQYGEAERSFIDAINRDSSDAGSVRMYALSTFHQNKRAETLLGFCRFLQLGRAHCAVKKLWVICKLY</sequence>
<dbReference type="SMART" id="SM00028">
    <property type="entry name" value="TPR"/>
    <property type="match status" value="4"/>
</dbReference>
<protein>
    <submittedName>
        <fullName evidence="3">Tetratricopeptide repeat protein</fullName>
    </submittedName>
</protein>
<evidence type="ECO:0000256" key="1">
    <source>
        <dbReference type="PROSITE-ProRule" id="PRU00339"/>
    </source>
</evidence>
<keyword evidence="2" id="KW-0732">Signal</keyword>
<evidence type="ECO:0000313" key="4">
    <source>
        <dbReference type="Proteomes" id="UP001597010"/>
    </source>
</evidence>
<organism evidence="3 4">
    <name type="scientific">Mucilaginibacter litoreus</name>
    <dbReference type="NCBI Taxonomy" id="1048221"/>
    <lineage>
        <taxon>Bacteria</taxon>
        <taxon>Pseudomonadati</taxon>
        <taxon>Bacteroidota</taxon>
        <taxon>Sphingobacteriia</taxon>
        <taxon>Sphingobacteriales</taxon>
        <taxon>Sphingobacteriaceae</taxon>
        <taxon>Mucilaginibacter</taxon>
    </lineage>
</organism>
<dbReference type="RefSeq" id="WP_377117593.1">
    <property type="nucleotide sequence ID" value="NZ_JBHTHZ010000014.1"/>
</dbReference>
<feature type="chain" id="PRO_5046479249" evidence="2">
    <location>
        <begin position="22"/>
        <end position="209"/>
    </location>
</feature>
<name>A0ABW3AY31_9SPHI</name>
<feature type="repeat" description="TPR" evidence="1">
    <location>
        <begin position="129"/>
        <end position="162"/>
    </location>
</feature>
<accession>A0ABW3AY31</accession>
<keyword evidence="1" id="KW-0802">TPR repeat</keyword>
<keyword evidence="4" id="KW-1185">Reference proteome</keyword>
<gene>
    <name evidence="3" type="ORF">ACFQZX_16955</name>
</gene>
<reference evidence="4" key="1">
    <citation type="journal article" date="2019" name="Int. J. Syst. Evol. Microbiol.">
        <title>The Global Catalogue of Microorganisms (GCM) 10K type strain sequencing project: providing services to taxonomists for standard genome sequencing and annotation.</title>
        <authorList>
            <consortium name="The Broad Institute Genomics Platform"/>
            <consortium name="The Broad Institute Genome Sequencing Center for Infectious Disease"/>
            <person name="Wu L."/>
            <person name="Ma J."/>
        </authorList>
    </citation>
    <scope>NUCLEOTIDE SEQUENCE [LARGE SCALE GENOMIC DNA]</scope>
    <source>
        <strain evidence="4">CCUG 61484</strain>
    </source>
</reference>
<feature type="repeat" description="TPR" evidence="1">
    <location>
        <begin position="24"/>
        <end position="57"/>
    </location>
</feature>
<dbReference type="PANTHER" id="PTHR12558">
    <property type="entry name" value="CELL DIVISION CYCLE 16,23,27"/>
    <property type="match status" value="1"/>
</dbReference>
<evidence type="ECO:0000256" key="2">
    <source>
        <dbReference type="SAM" id="SignalP"/>
    </source>
</evidence>
<dbReference type="Gene3D" id="1.25.40.10">
    <property type="entry name" value="Tetratricopeptide repeat domain"/>
    <property type="match status" value="1"/>
</dbReference>
<dbReference type="EMBL" id="JBHTHZ010000014">
    <property type="protein sequence ID" value="MFD0795314.1"/>
    <property type="molecule type" value="Genomic_DNA"/>
</dbReference>
<proteinExistence type="predicted"/>
<evidence type="ECO:0000313" key="3">
    <source>
        <dbReference type="EMBL" id="MFD0795314.1"/>
    </source>
</evidence>
<dbReference type="Proteomes" id="UP001597010">
    <property type="component" value="Unassembled WGS sequence"/>
</dbReference>
<dbReference type="PANTHER" id="PTHR12558:SF13">
    <property type="entry name" value="CELL DIVISION CYCLE PROTEIN 27 HOMOLOG"/>
    <property type="match status" value="1"/>
</dbReference>
<dbReference type="InterPro" id="IPR019734">
    <property type="entry name" value="TPR_rpt"/>
</dbReference>
<dbReference type="Pfam" id="PF13414">
    <property type="entry name" value="TPR_11"/>
    <property type="match status" value="2"/>
</dbReference>
<feature type="signal peptide" evidence="2">
    <location>
        <begin position="1"/>
        <end position="21"/>
    </location>
</feature>